<dbReference type="CDD" id="cd01647">
    <property type="entry name" value="RT_LTR"/>
    <property type="match status" value="1"/>
</dbReference>
<keyword evidence="6" id="KW-0695">RNA-directed DNA polymerase</keyword>
<dbReference type="PROSITE" id="PS50994">
    <property type="entry name" value="INTEGRASE"/>
    <property type="match status" value="1"/>
</dbReference>
<evidence type="ECO:0000256" key="7">
    <source>
        <dbReference type="SAM" id="MobiDB-lite"/>
    </source>
</evidence>
<proteinExistence type="predicted"/>
<dbReference type="CDD" id="cd00303">
    <property type="entry name" value="retropepsin_like"/>
    <property type="match status" value="1"/>
</dbReference>
<sequence length="862" mass="96474">METIVSVLHRWQGNHESFLETVPLLHLAGMEVQDIYEYLPDPRPLNTDEDNEYVLCVQKLDAHFRGEDNVPYESHVFRQLTPTKGETADMFMARLRKQARHCNFGPTLEENLRDELIEKLPYVELKKKLLEVVNITLEAAVDKVQKWEASREQASQMVMPSQEPGAGTHAVKERPGRGDKGKSSCFNCGKEGHFSESKNCPHRGRKCSKCRKYGHYASCCKGGRNLKPGKEGNTQQRGGRQQRHGKGKQANHVEGHCNESGEDDSFAFTIEEQSCTMSSSAEPVISVKIGGINRDVLIDSGSASNLISKDTLQELKYQGLKIELKPCLKRLYAYGGRELKIEGQFQTEVSVPKAKVVADFIVVESGRCLLGYSSATDLGILRVDLSGTLGTGDCNTVDGTFVGGLKAKYPSVFQGIGKLKDYQLKLHIDPSVTPVVQKMRRVPFSVKDKVTAKVNELLEKDIIEKVEGPTVWVSPVVVAPKPSGDIRLCVDMRRANEAIIRERLPIPTIDEVLESLNGSGVFSKLDLRWGFHQIELDPDSRDITAFTTHDGIFRYKRLSFGVNAAPEKYQHIITQSMAGLQGVSNIADDLIVHGRDTEEHDKNLHSVLQRLSEKQLTLNAKNCSFRMTKVVFMSLLLSKHGIGPTKEKIEQVSAQDPELQALRNCLIEGKWDNAPKQYLPVRNELTFIGHVIVRGTRIVIPQALRKRVVRLAHEGHQGVIKTKERLRTKVWWPAMDRGAEKRCECYGCLMVTENVPPPPLKSTPLANQPWEEAAVDLMGPLPSGEHLLVLIDYCRAWIEVDFIRTTSSKTIIHCLEAQFARHGLPKGLRTDNGSNLESKEVEDYLNEEGIDTVTQKLSLAKS</sequence>
<dbReference type="FunFam" id="3.10.10.10:FF:000003">
    <property type="entry name" value="Retrovirus-related Pol polyprotein from transposon 297-like Protein"/>
    <property type="match status" value="1"/>
</dbReference>
<evidence type="ECO:0000256" key="2">
    <source>
        <dbReference type="ARBA" id="ARBA00022695"/>
    </source>
</evidence>
<dbReference type="GO" id="GO:0003676">
    <property type="term" value="F:nucleic acid binding"/>
    <property type="evidence" value="ECO:0007669"/>
    <property type="project" value="InterPro"/>
</dbReference>
<dbReference type="Gene3D" id="1.10.340.70">
    <property type="match status" value="1"/>
</dbReference>
<dbReference type="Gene3D" id="4.10.60.10">
    <property type="entry name" value="Zinc finger, CCHC-type"/>
    <property type="match status" value="1"/>
</dbReference>
<evidence type="ECO:0000259" key="9">
    <source>
        <dbReference type="PROSITE" id="PS50994"/>
    </source>
</evidence>
<dbReference type="InterPro" id="IPR043128">
    <property type="entry name" value="Rev_trsase/Diguanyl_cyclase"/>
</dbReference>
<dbReference type="SUPFAM" id="SSF50630">
    <property type="entry name" value="Acid proteases"/>
    <property type="match status" value="1"/>
</dbReference>
<dbReference type="GO" id="GO:0015074">
    <property type="term" value="P:DNA integration"/>
    <property type="evidence" value="ECO:0007669"/>
    <property type="project" value="InterPro"/>
</dbReference>
<dbReference type="InterPro" id="IPR001584">
    <property type="entry name" value="Integrase_cat-core"/>
</dbReference>
<evidence type="ECO:0000313" key="10">
    <source>
        <dbReference type="EMBL" id="PFX13293.1"/>
    </source>
</evidence>
<dbReference type="InterPro" id="IPR036875">
    <property type="entry name" value="Znf_CCHC_sf"/>
</dbReference>
<keyword evidence="5" id="KW-0378">Hydrolase</keyword>
<dbReference type="PROSITE" id="PS50878">
    <property type="entry name" value="RT_POL"/>
    <property type="match status" value="1"/>
</dbReference>
<dbReference type="InterPro" id="IPR041588">
    <property type="entry name" value="Integrase_H2C2"/>
</dbReference>
<dbReference type="SUPFAM" id="SSF56672">
    <property type="entry name" value="DNA/RNA polymerases"/>
    <property type="match status" value="1"/>
</dbReference>
<dbReference type="GO" id="GO:0008270">
    <property type="term" value="F:zinc ion binding"/>
    <property type="evidence" value="ECO:0007669"/>
    <property type="project" value="InterPro"/>
</dbReference>
<evidence type="ECO:0000256" key="5">
    <source>
        <dbReference type="ARBA" id="ARBA00022801"/>
    </source>
</evidence>
<evidence type="ECO:0000259" key="8">
    <source>
        <dbReference type="PROSITE" id="PS50878"/>
    </source>
</evidence>
<feature type="compositionally biased region" description="Basic and acidic residues" evidence="7">
    <location>
        <begin position="170"/>
        <end position="182"/>
    </location>
</feature>
<evidence type="ECO:0000256" key="6">
    <source>
        <dbReference type="ARBA" id="ARBA00022918"/>
    </source>
</evidence>
<keyword evidence="1" id="KW-0808">Transferase</keyword>
<dbReference type="PANTHER" id="PTHR37984:SF11">
    <property type="entry name" value="INTEGRASE CATALYTIC DOMAIN-CONTAINING PROTEIN"/>
    <property type="match status" value="1"/>
</dbReference>
<dbReference type="GO" id="GO:0004519">
    <property type="term" value="F:endonuclease activity"/>
    <property type="evidence" value="ECO:0007669"/>
    <property type="project" value="UniProtKB-KW"/>
</dbReference>
<keyword evidence="3" id="KW-0540">Nuclease</keyword>
<comment type="caution">
    <text evidence="10">The sequence shown here is derived from an EMBL/GenBank/DDBJ whole genome shotgun (WGS) entry which is preliminary data.</text>
</comment>
<dbReference type="InterPro" id="IPR001878">
    <property type="entry name" value="Znf_CCHC"/>
</dbReference>
<evidence type="ECO:0000313" key="11">
    <source>
        <dbReference type="Proteomes" id="UP000225706"/>
    </source>
</evidence>
<dbReference type="PANTHER" id="PTHR37984">
    <property type="entry name" value="PROTEIN CBG26694"/>
    <property type="match status" value="1"/>
</dbReference>
<evidence type="ECO:0000256" key="4">
    <source>
        <dbReference type="ARBA" id="ARBA00022759"/>
    </source>
</evidence>
<dbReference type="EMBL" id="LSMT01001015">
    <property type="protein sequence ID" value="PFX13293.1"/>
    <property type="molecule type" value="Genomic_DNA"/>
</dbReference>
<organism evidence="10 11">
    <name type="scientific">Stylophora pistillata</name>
    <name type="common">Smooth cauliflower coral</name>
    <dbReference type="NCBI Taxonomy" id="50429"/>
    <lineage>
        <taxon>Eukaryota</taxon>
        <taxon>Metazoa</taxon>
        <taxon>Cnidaria</taxon>
        <taxon>Anthozoa</taxon>
        <taxon>Hexacorallia</taxon>
        <taxon>Scleractinia</taxon>
        <taxon>Astrocoeniina</taxon>
        <taxon>Pocilloporidae</taxon>
        <taxon>Stylophora</taxon>
    </lineage>
</organism>
<dbReference type="PROSITE" id="PS00141">
    <property type="entry name" value="ASP_PROTEASE"/>
    <property type="match status" value="1"/>
</dbReference>
<dbReference type="GO" id="GO:0004190">
    <property type="term" value="F:aspartic-type endopeptidase activity"/>
    <property type="evidence" value="ECO:0007669"/>
    <property type="project" value="InterPro"/>
</dbReference>
<dbReference type="SMART" id="SM00343">
    <property type="entry name" value="ZnF_C2HC"/>
    <property type="match status" value="2"/>
</dbReference>
<feature type="region of interest" description="Disordered" evidence="7">
    <location>
        <begin position="156"/>
        <end position="182"/>
    </location>
</feature>
<dbReference type="InterPro" id="IPR050951">
    <property type="entry name" value="Retrovirus_Pol_polyprotein"/>
</dbReference>
<keyword evidence="11" id="KW-1185">Reference proteome</keyword>
<dbReference type="Pfam" id="PF00078">
    <property type="entry name" value="RVT_1"/>
    <property type="match status" value="1"/>
</dbReference>
<dbReference type="Proteomes" id="UP000225706">
    <property type="component" value="Unassembled WGS sequence"/>
</dbReference>
<feature type="domain" description="Reverse transcriptase" evidence="8">
    <location>
        <begin position="460"/>
        <end position="637"/>
    </location>
</feature>
<dbReference type="Gene3D" id="2.40.70.10">
    <property type="entry name" value="Acid Proteases"/>
    <property type="match status" value="1"/>
</dbReference>
<dbReference type="InterPro" id="IPR012337">
    <property type="entry name" value="RNaseH-like_sf"/>
</dbReference>
<evidence type="ECO:0000256" key="3">
    <source>
        <dbReference type="ARBA" id="ARBA00022722"/>
    </source>
</evidence>
<feature type="compositionally biased region" description="Basic residues" evidence="7">
    <location>
        <begin position="240"/>
        <end position="249"/>
    </location>
</feature>
<keyword evidence="2" id="KW-0548">Nucleotidyltransferase</keyword>
<reference evidence="11" key="1">
    <citation type="journal article" date="2017" name="bioRxiv">
        <title>Comparative analysis of the genomes of Stylophora pistillata and Acropora digitifera provides evidence for extensive differences between species of corals.</title>
        <authorList>
            <person name="Voolstra C.R."/>
            <person name="Li Y."/>
            <person name="Liew Y.J."/>
            <person name="Baumgarten S."/>
            <person name="Zoccola D."/>
            <person name="Flot J.-F."/>
            <person name="Tambutte S."/>
            <person name="Allemand D."/>
            <person name="Aranda M."/>
        </authorList>
    </citation>
    <scope>NUCLEOTIDE SEQUENCE [LARGE SCALE GENOMIC DNA]</scope>
</reference>
<keyword evidence="4" id="KW-0255">Endonuclease</keyword>
<dbReference type="InterPro" id="IPR036397">
    <property type="entry name" value="RNaseH_sf"/>
</dbReference>
<dbReference type="Pfam" id="PF17921">
    <property type="entry name" value="Integrase_H2C2"/>
    <property type="match status" value="1"/>
</dbReference>
<evidence type="ECO:0000256" key="1">
    <source>
        <dbReference type="ARBA" id="ARBA00022679"/>
    </source>
</evidence>
<dbReference type="GO" id="GO:0003964">
    <property type="term" value="F:RNA-directed DNA polymerase activity"/>
    <property type="evidence" value="ECO:0007669"/>
    <property type="project" value="UniProtKB-KW"/>
</dbReference>
<dbReference type="Gene3D" id="3.10.10.10">
    <property type="entry name" value="HIV Type 1 Reverse Transcriptase, subunit A, domain 1"/>
    <property type="match status" value="1"/>
</dbReference>
<dbReference type="AlphaFoldDB" id="A0A2B4R8Z6"/>
<feature type="domain" description="Integrase catalytic" evidence="9">
    <location>
        <begin position="760"/>
        <end position="862"/>
    </location>
</feature>
<dbReference type="STRING" id="50429.A0A2B4R8Z6"/>
<dbReference type="InterPro" id="IPR021109">
    <property type="entry name" value="Peptidase_aspartic_dom_sf"/>
</dbReference>
<gene>
    <name evidence="10" type="primary">K02A2.6</name>
    <name evidence="10" type="ORF">AWC38_SpisGene22637</name>
</gene>
<protein>
    <submittedName>
        <fullName evidence="10">Uncharacterized protein K02A2.6</fullName>
    </submittedName>
</protein>
<dbReference type="InterPro" id="IPR000477">
    <property type="entry name" value="RT_dom"/>
</dbReference>
<dbReference type="OrthoDB" id="5988990at2759"/>
<name>A0A2B4R8Z6_STYPI</name>
<dbReference type="SUPFAM" id="SSF57756">
    <property type="entry name" value="Retrovirus zinc finger-like domains"/>
    <property type="match status" value="1"/>
</dbReference>
<accession>A0A2B4R8Z6</accession>
<dbReference type="InterPro" id="IPR043502">
    <property type="entry name" value="DNA/RNA_pol_sf"/>
</dbReference>
<feature type="region of interest" description="Disordered" evidence="7">
    <location>
        <begin position="227"/>
        <end position="257"/>
    </location>
</feature>
<dbReference type="SUPFAM" id="SSF53098">
    <property type="entry name" value="Ribonuclease H-like"/>
    <property type="match status" value="1"/>
</dbReference>
<dbReference type="InterPro" id="IPR001969">
    <property type="entry name" value="Aspartic_peptidase_AS"/>
</dbReference>
<dbReference type="GO" id="GO:0006508">
    <property type="term" value="P:proteolysis"/>
    <property type="evidence" value="ECO:0007669"/>
    <property type="project" value="InterPro"/>
</dbReference>
<dbReference type="Gene3D" id="3.30.420.10">
    <property type="entry name" value="Ribonuclease H-like superfamily/Ribonuclease H"/>
    <property type="match status" value="1"/>
</dbReference>
<dbReference type="Gene3D" id="3.30.70.270">
    <property type="match status" value="1"/>
</dbReference>